<dbReference type="Gene3D" id="3.10.20.90">
    <property type="entry name" value="Phosphatidylinositol 3-kinase Catalytic Subunit, Chain A, domain 1"/>
    <property type="match status" value="1"/>
</dbReference>
<reference evidence="2 5" key="2">
    <citation type="submission" date="2018-06" db="EMBL/GenBank/DDBJ databases">
        <title>Population genomics shows no distinction between pathogenic Candida krusei and environmental Pichia kudriavzevii: One species, four names.</title>
        <authorList>
            <person name="Douglass A.P."/>
            <person name="Offei B."/>
            <person name="Braun-Galleani S."/>
            <person name="Coughlan A.Y."/>
            <person name="Martos A."/>
            <person name="Ortiz-Merino R.A."/>
            <person name="Byrne K.P."/>
            <person name="Wolfe K.H."/>
        </authorList>
    </citation>
    <scope>NUCLEOTIDE SEQUENCE [LARGE SCALE GENOMIC DNA]</scope>
    <source>
        <strain evidence="2 5">CBS573</strain>
    </source>
</reference>
<sequence>MDDHIALFMDITSATDANVAAQFLDMAGGNLDTAVGLYFEHGAGSVAGAATTEATSNNEDEDGDAALASRLQQEMYEEPVRQPIEPTYDTLVPQDYGYGMGTGTGIGMGPGYVPQGGMFGRQQSSVFNQTGRDVVVLDSDSEDEEMSGMSATQKRLASIFRPPWDIIDKIDFQTAKDKGRQLKKWILINIQDVTDFRCQCLNRDFWSSQQIKQLVSANFVFLQYQHDSPSGEMYRNLYPFHDEYPHIAILDPITGERMMTWNANPPVHRFIEQVVDFLDQYKLDGSAPFVAPTSQGLNKNHAVPISDEEDEDIQEHENDMDEKSYGNVEPSAEEVSEQEGEISVASVIKSLPAKDIEDPSGESTRIQIRSGIDGKRVVKKLALDTTIRQLFQFVKFAFQESLNGQPFTLKMQRVDLSESLDITVSEAKLQNASILLELIDE</sequence>
<dbReference type="Proteomes" id="UP000249293">
    <property type="component" value="Chromosome 3"/>
</dbReference>
<dbReference type="EMBL" id="NHMM01000001">
    <property type="protein sequence ID" value="OUT23759.1"/>
    <property type="molecule type" value="Genomic_DNA"/>
</dbReference>
<dbReference type="InterPro" id="IPR009060">
    <property type="entry name" value="UBA-like_sf"/>
</dbReference>
<gene>
    <name evidence="2" type="ORF">C5L36_0C01250</name>
    <name evidence="3" type="ORF">CAS74_000129</name>
</gene>
<dbReference type="Gene3D" id="1.10.8.10">
    <property type="entry name" value="DNA helicase RuvA subunit, C-terminal domain"/>
    <property type="match status" value="1"/>
</dbReference>
<protein>
    <recommendedName>
        <fullName evidence="1">UAS domain-containing protein</fullName>
    </recommendedName>
</protein>
<evidence type="ECO:0000313" key="4">
    <source>
        <dbReference type="Proteomes" id="UP000195871"/>
    </source>
</evidence>
<dbReference type="GO" id="GO:0005634">
    <property type="term" value="C:nucleus"/>
    <property type="evidence" value="ECO:0007669"/>
    <property type="project" value="TreeGrafter"/>
</dbReference>
<dbReference type="VEuPathDB" id="FungiDB:C5L36_0C01250"/>
<dbReference type="Pfam" id="PF14555">
    <property type="entry name" value="UBA_4"/>
    <property type="match status" value="1"/>
</dbReference>
<dbReference type="KEGG" id="pkz:C5L36_0C01250"/>
<dbReference type="SUPFAM" id="SSF54236">
    <property type="entry name" value="Ubiquitin-like"/>
    <property type="match status" value="1"/>
</dbReference>
<name>A0A1Z8JT45_PICKU</name>
<evidence type="ECO:0000313" key="5">
    <source>
        <dbReference type="Proteomes" id="UP000249293"/>
    </source>
</evidence>
<dbReference type="CDD" id="cd02958">
    <property type="entry name" value="UAS"/>
    <property type="match status" value="1"/>
</dbReference>
<dbReference type="InterPro" id="IPR029071">
    <property type="entry name" value="Ubiquitin-like_domsf"/>
</dbReference>
<evidence type="ECO:0000313" key="3">
    <source>
        <dbReference type="EMBL" id="OUT23759.1"/>
    </source>
</evidence>
<dbReference type="GO" id="GO:0043130">
    <property type="term" value="F:ubiquitin binding"/>
    <property type="evidence" value="ECO:0007669"/>
    <property type="project" value="TreeGrafter"/>
</dbReference>
<keyword evidence="5" id="KW-1185">Reference proteome</keyword>
<dbReference type="EMBL" id="CP028775">
    <property type="protein sequence ID" value="AWU76177.1"/>
    <property type="molecule type" value="Genomic_DNA"/>
</dbReference>
<organism evidence="3 4">
    <name type="scientific">Pichia kudriavzevii</name>
    <name type="common">Yeast</name>
    <name type="synonym">Issatchenkia orientalis</name>
    <dbReference type="NCBI Taxonomy" id="4909"/>
    <lineage>
        <taxon>Eukaryota</taxon>
        <taxon>Fungi</taxon>
        <taxon>Dikarya</taxon>
        <taxon>Ascomycota</taxon>
        <taxon>Saccharomycotina</taxon>
        <taxon>Pichiomycetes</taxon>
        <taxon>Pichiales</taxon>
        <taxon>Pichiaceae</taxon>
        <taxon>Pichia</taxon>
    </lineage>
</organism>
<evidence type="ECO:0000259" key="1">
    <source>
        <dbReference type="SMART" id="SM00594"/>
    </source>
</evidence>
<proteinExistence type="predicted"/>
<dbReference type="GeneID" id="40383972"/>
<dbReference type="OrthoDB" id="270602at2759"/>
<reference evidence="3 4" key="1">
    <citation type="submission" date="2017-05" db="EMBL/GenBank/DDBJ databases">
        <title>The Genome Sequence of Candida krusei Ckrusei653.</title>
        <authorList>
            <person name="Cuomo C."/>
            <person name="Forche A."/>
            <person name="Young S."/>
            <person name="Abouelleil A."/>
            <person name="Cao P."/>
            <person name="Chapman S."/>
            <person name="Cusick C."/>
            <person name="Shea T."/>
            <person name="Nusbaum C."/>
            <person name="Birren B."/>
        </authorList>
    </citation>
    <scope>NUCLEOTIDE SEQUENCE [LARGE SCALE GENOMIC DNA]</scope>
    <source>
        <strain evidence="3 4">Ckrusei653</strain>
    </source>
</reference>
<dbReference type="SMART" id="SM00594">
    <property type="entry name" value="UAS"/>
    <property type="match status" value="1"/>
</dbReference>
<dbReference type="SUPFAM" id="SSF52833">
    <property type="entry name" value="Thioredoxin-like"/>
    <property type="match status" value="1"/>
</dbReference>
<evidence type="ECO:0000313" key="2">
    <source>
        <dbReference type="EMBL" id="AWU76177.1"/>
    </source>
</evidence>
<dbReference type="AlphaFoldDB" id="A0A1Z8JT45"/>
<dbReference type="GO" id="GO:0043161">
    <property type="term" value="P:proteasome-mediated ubiquitin-dependent protein catabolic process"/>
    <property type="evidence" value="ECO:0007669"/>
    <property type="project" value="TreeGrafter"/>
</dbReference>
<dbReference type="Proteomes" id="UP000195871">
    <property type="component" value="Unassembled WGS sequence"/>
</dbReference>
<dbReference type="Pfam" id="PF13899">
    <property type="entry name" value="Thioredoxin_7"/>
    <property type="match status" value="1"/>
</dbReference>
<dbReference type="PANTHER" id="PTHR23322:SF6">
    <property type="entry name" value="UBX DOMAIN-CONTAINING PROTEIN 7"/>
    <property type="match status" value="1"/>
</dbReference>
<dbReference type="InterPro" id="IPR001012">
    <property type="entry name" value="UBX_dom"/>
</dbReference>
<dbReference type="STRING" id="4909.A0A1Z8JT45"/>
<feature type="domain" description="UAS" evidence="1">
    <location>
        <begin position="155"/>
        <end position="279"/>
    </location>
</feature>
<dbReference type="RefSeq" id="XP_029321654.1">
    <property type="nucleotide sequence ID" value="XM_029465794.1"/>
</dbReference>
<dbReference type="SUPFAM" id="SSF46934">
    <property type="entry name" value="UBA-like"/>
    <property type="match status" value="1"/>
</dbReference>
<dbReference type="PANTHER" id="PTHR23322">
    <property type="entry name" value="FAS-ASSOCIATED PROTEIN"/>
    <property type="match status" value="1"/>
</dbReference>
<accession>A0A1Z8JT45</accession>
<dbReference type="InterPro" id="IPR006577">
    <property type="entry name" value="UAS"/>
</dbReference>
<dbReference type="InterPro" id="IPR050730">
    <property type="entry name" value="UBX_domain-protein"/>
</dbReference>
<dbReference type="Gene3D" id="3.40.30.10">
    <property type="entry name" value="Glutaredoxin"/>
    <property type="match status" value="1"/>
</dbReference>
<dbReference type="Pfam" id="PF00789">
    <property type="entry name" value="UBX"/>
    <property type="match status" value="1"/>
</dbReference>
<dbReference type="InterPro" id="IPR036249">
    <property type="entry name" value="Thioredoxin-like_sf"/>
</dbReference>